<feature type="binding site" evidence="11">
    <location>
        <position position="245"/>
    </location>
    <ligand>
        <name>Ca(2+)</name>
        <dbReference type="ChEBI" id="CHEBI:29108"/>
        <label>3</label>
    </ligand>
</feature>
<dbReference type="PANTHER" id="PTHR10201">
    <property type="entry name" value="MATRIX METALLOPROTEINASE"/>
    <property type="match status" value="1"/>
</dbReference>
<dbReference type="GO" id="GO:0008270">
    <property type="term" value="F:zinc ion binding"/>
    <property type="evidence" value="ECO:0007669"/>
    <property type="project" value="InterPro"/>
</dbReference>
<dbReference type="Gene3D" id="3.40.390.10">
    <property type="entry name" value="Collagenase (Catalytic Domain)"/>
    <property type="match status" value="1"/>
</dbReference>
<dbReference type="GO" id="GO:0030198">
    <property type="term" value="P:extracellular matrix organization"/>
    <property type="evidence" value="ECO:0007669"/>
    <property type="project" value="TreeGrafter"/>
</dbReference>
<feature type="binding site" evidence="11">
    <location>
        <position position="281"/>
    </location>
    <ligand>
        <name>Zn(2+)</name>
        <dbReference type="ChEBI" id="CHEBI:29105"/>
        <label>2</label>
        <note>catalytic</note>
    </ligand>
</feature>
<dbReference type="InterPro" id="IPR033739">
    <property type="entry name" value="M10A_MMP"/>
</dbReference>
<feature type="binding site" evidence="11">
    <location>
        <position position="225"/>
    </location>
    <ligand>
        <name>Ca(2+)</name>
        <dbReference type="ChEBI" id="CHEBI:29108"/>
        <label>3</label>
    </ligand>
</feature>
<evidence type="ECO:0000313" key="15">
    <source>
        <dbReference type="Proteomes" id="UP000796880"/>
    </source>
</evidence>
<reference evidence="14" key="1">
    <citation type="submission" date="2020-03" db="EMBL/GenBank/DDBJ databases">
        <title>A high-quality chromosome-level genome assembly of a woody plant with both climbing and erect habits, Rhamnella rubrinervis.</title>
        <authorList>
            <person name="Lu Z."/>
            <person name="Yang Y."/>
            <person name="Zhu X."/>
            <person name="Sun Y."/>
        </authorList>
    </citation>
    <scope>NUCLEOTIDE SEQUENCE</scope>
    <source>
        <strain evidence="14">BYM</strain>
        <tissue evidence="14">Leaf</tissue>
    </source>
</reference>
<protein>
    <recommendedName>
        <fullName evidence="13">Peptidase metallopeptidase domain-containing protein</fullName>
    </recommendedName>
</protein>
<comment type="cofactor">
    <cofactor evidence="11">
        <name>Ca(2+)</name>
        <dbReference type="ChEBI" id="CHEBI:29108"/>
    </cofactor>
    <text evidence="11">Can bind about 5 Ca(2+) ions per subunit.</text>
</comment>
<keyword evidence="15" id="KW-1185">Reference proteome</keyword>
<evidence type="ECO:0000256" key="7">
    <source>
        <dbReference type="ARBA" id="ARBA00023049"/>
    </source>
</evidence>
<keyword evidence="3 11" id="KW-0479">Metal-binding</keyword>
<feature type="domain" description="Peptidase metallopeptidase" evidence="13">
    <location>
        <begin position="149"/>
        <end position="316"/>
    </location>
</feature>
<dbReference type="FunFam" id="3.40.390.10:FF:000018">
    <property type="entry name" value="Metalloendoproteinase 1"/>
    <property type="match status" value="1"/>
</dbReference>
<evidence type="ECO:0000256" key="6">
    <source>
        <dbReference type="ARBA" id="ARBA00022833"/>
    </source>
</evidence>
<evidence type="ECO:0000256" key="2">
    <source>
        <dbReference type="ARBA" id="ARBA00022670"/>
    </source>
</evidence>
<evidence type="ECO:0000256" key="3">
    <source>
        <dbReference type="ARBA" id="ARBA00022723"/>
    </source>
</evidence>
<dbReference type="InterPro" id="IPR006026">
    <property type="entry name" value="Peptidase_Metallo"/>
</dbReference>
<dbReference type="OrthoDB" id="406838at2759"/>
<dbReference type="InterPro" id="IPR036365">
    <property type="entry name" value="PGBD-like_sf"/>
</dbReference>
<dbReference type="EMBL" id="VOIH02000004">
    <property type="protein sequence ID" value="KAF3448323.1"/>
    <property type="molecule type" value="Genomic_DNA"/>
</dbReference>
<evidence type="ECO:0000256" key="12">
    <source>
        <dbReference type="SAM" id="SignalP"/>
    </source>
</evidence>
<dbReference type="SUPFAM" id="SSF55486">
    <property type="entry name" value="Metalloproteases ('zincins'), catalytic domain"/>
    <property type="match status" value="1"/>
</dbReference>
<feature type="binding site" evidence="11">
    <location>
        <position position="226"/>
    </location>
    <ligand>
        <name>Ca(2+)</name>
        <dbReference type="ChEBI" id="CHEBI:29108"/>
        <label>3</label>
    </ligand>
</feature>
<feature type="binding site" evidence="11">
    <location>
        <position position="289"/>
    </location>
    <ligand>
        <name>Zn(2+)</name>
        <dbReference type="ChEBI" id="CHEBI:29105"/>
        <label>2</label>
        <note>catalytic</note>
    </ligand>
</feature>
<keyword evidence="7" id="KW-0482">Metalloprotease</keyword>
<feature type="binding site" evidence="11">
    <location>
        <position position="208"/>
    </location>
    <ligand>
        <name>Ca(2+)</name>
        <dbReference type="ChEBI" id="CHEBI:29108"/>
        <label>2</label>
    </ligand>
</feature>
<keyword evidence="4 12" id="KW-0732">Signal</keyword>
<feature type="binding site" evidence="11">
    <location>
        <position position="248"/>
    </location>
    <ligand>
        <name>Ca(2+)</name>
        <dbReference type="ChEBI" id="CHEBI:29108"/>
        <label>1</label>
    </ligand>
</feature>
<evidence type="ECO:0000256" key="9">
    <source>
        <dbReference type="ARBA" id="ARBA00023180"/>
    </source>
</evidence>
<feature type="signal peptide" evidence="12">
    <location>
        <begin position="1"/>
        <end position="22"/>
    </location>
</feature>
<feature type="binding site" evidence="11">
    <location>
        <position position="233"/>
    </location>
    <ligand>
        <name>Zn(2+)</name>
        <dbReference type="ChEBI" id="CHEBI:29105"/>
        <label>1</label>
    </ligand>
</feature>
<feature type="binding site" description="in inhibited form" evidence="11">
    <location>
        <position position="125"/>
    </location>
    <ligand>
        <name>Zn(2+)</name>
        <dbReference type="ChEBI" id="CHEBI:29105"/>
        <label>2</label>
        <note>catalytic</note>
    </ligand>
</feature>
<dbReference type="GO" id="GO:0006508">
    <property type="term" value="P:proteolysis"/>
    <property type="evidence" value="ECO:0007669"/>
    <property type="project" value="UniProtKB-KW"/>
</dbReference>
<dbReference type="GO" id="GO:0030574">
    <property type="term" value="P:collagen catabolic process"/>
    <property type="evidence" value="ECO:0007669"/>
    <property type="project" value="TreeGrafter"/>
</dbReference>
<feature type="active site" evidence="10">
    <location>
        <position position="272"/>
    </location>
</feature>
<dbReference type="InterPro" id="IPR024079">
    <property type="entry name" value="MetalloPept_cat_dom_sf"/>
</dbReference>
<name>A0A8K0HA18_9ROSA</name>
<keyword evidence="6 11" id="KW-0862">Zinc</keyword>
<keyword evidence="8" id="KW-0865">Zymogen</keyword>
<dbReference type="PANTHER" id="PTHR10201:SF249">
    <property type="entry name" value="METALLOENDOPROTEINASE 1-MMP"/>
    <property type="match status" value="1"/>
</dbReference>
<dbReference type="AlphaFoldDB" id="A0A8K0HA18"/>
<feature type="binding site" evidence="11">
    <location>
        <position position="275"/>
    </location>
    <ligand>
        <name>Zn(2+)</name>
        <dbReference type="ChEBI" id="CHEBI:29105"/>
        <label>2</label>
        <note>catalytic</note>
    </ligand>
</feature>
<evidence type="ECO:0000256" key="4">
    <source>
        <dbReference type="ARBA" id="ARBA00022729"/>
    </source>
</evidence>
<dbReference type="Pfam" id="PF00413">
    <property type="entry name" value="Peptidase_M10"/>
    <property type="match status" value="1"/>
</dbReference>
<dbReference type="SUPFAM" id="SSF47090">
    <property type="entry name" value="PGBD-like"/>
    <property type="match status" value="1"/>
</dbReference>
<feature type="binding site" evidence="11">
    <location>
        <position position="220"/>
    </location>
    <ligand>
        <name>Zn(2+)</name>
        <dbReference type="ChEBI" id="CHEBI:29105"/>
        <label>1</label>
    </ligand>
</feature>
<dbReference type="Proteomes" id="UP000796880">
    <property type="component" value="Unassembled WGS sequence"/>
</dbReference>
<feature type="binding site" evidence="11">
    <location>
        <position position="218"/>
    </location>
    <ligand>
        <name>Zn(2+)</name>
        <dbReference type="ChEBI" id="CHEBI:29105"/>
        <label>1</label>
    </ligand>
</feature>
<feature type="binding site" evidence="11">
    <location>
        <position position="248"/>
    </location>
    <ligand>
        <name>Ca(2+)</name>
        <dbReference type="ChEBI" id="CHEBI:29108"/>
        <label>3</label>
    </ligand>
</feature>
<evidence type="ECO:0000313" key="14">
    <source>
        <dbReference type="EMBL" id="KAF3448323.1"/>
    </source>
</evidence>
<keyword evidence="5" id="KW-0378">Hydrolase</keyword>
<dbReference type="Pfam" id="PF01471">
    <property type="entry name" value="PG_binding_1"/>
    <property type="match status" value="1"/>
</dbReference>
<feature type="binding site" evidence="11">
    <location>
        <position position="271"/>
    </location>
    <ligand>
        <name>Zn(2+)</name>
        <dbReference type="ChEBI" id="CHEBI:29105"/>
        <label>2</label>
        <note>catalytic</note>
    </ligand>
</feature>
<keyword evidence="9" id="KW-0325">Glycoprotein</keyword>
<dbReference type="GO" id="GO:0031012">
    <property type="term" value="C:extracellular matrix"/>
    <property type="evidence" value="ECO:0007669"/>
    <property type="project" value="InterPro"/>
</dbReference>
<feature type="chain" id="PRO_5035478339" description="Peptidase metallopeptidase domain-containing protein" evidence="12">
    <location>
        <begin position="23"/>
        <end position="360"/>
    </location>
</feature>
<evidence type="ECO:0000256" key="10">
    <source>
        <dbReference type="PIRSR" id="PIRSR621190-1"/>
    </source>
</evidence>
<sequence length="360" mass="40227">MFPFFSCFSLFSFFIIFFLSLSCPCFPARTIPDQVTVVTADAHNATWHDFKRFLDACRGSHISGMSELKKYFHRFGYLSLAETNFTDTFDTQFESAVVLYQNRLGLPVTGKLDSDTISTIMSPRCGVSDSAHAALPPLHAARHYAYFYGRPRWARSSPMTLSYAFSPNNMIGYLSLSDIQTIFRRSFSRWSAVIPVNFTETDVYDSADIKIGFYRGDHGDGQPFDGVLGVLAHAFSPQNGRLHLDASESWAVDFKSVGSKVAVDLESVATHEIGHVLGLAHSSAKEAVMYPNLRPRTKKVDLKMDDVAGVQALYGSNPNFKFSSLFESENSYNQAFGFSSTHSNWTISLSLLLFIFFLPT</sequence>
<evidence type="ECO:0000256" key="8">
    <source>
        <dbReference type="ARBA" id="ARBA00023145"/>
    </source>
</evidence>
<dbReference type="InterPro" id="IPR002477">
    <property type="entry name" value="Peptidoglycan-bd-like"/>
</dbReference>
<comment type="similarity">
    <text evidence="1">Belongs to the peptidase M10A family. Matrix metalloproteinases (MMPs) subfamily.</text>
</comment>
<accession>A0A8K0HA18</accession>
<evidence type="ECO:0000259" key="13">
    <source>
        <dbReference type="SMART" id="SM00235"/>
    </source>
</evidence>
<comment type="cofactor">
    <cofactor evidence="11">
        <name>Zn(2+)</name>
        <dbReference type="ChEBI" id="CHEBI:29105"/>
    </cofactor>
    <text evidence="11">Binds 2 Zn(2+) ions per subunit.</text>
</comment>
<feature type="binding site" evidence="11">
    <location>
        <position position="243"/>
    </location>
    <ligand>
        <name>Zn(2+)</name>
        <dbReference type="ChEBI" id="CHEBI:29105"/>
        <label>1</label>
    </ligand>
</feature>
<evidence type="ECO:0000256" key="11">
    <source>
        <dbReference type="PIRSR" id="PIRSR621190-2"/>
    </source>
</evidence>
<comment type="caution">
    <text evidence="14">The sequence shown here is derived from an EMBL/GenBank/DDBJ whole genome shotgun (WGS) entry which is preliminary data.</text>
</comment>
<dbReference type="CDD" id="cd04278">
    <property type="entry name" value="ZnMc_MMP"/>
    <property type="match status" value="1"/>
</dbReference>
<proteinExistence type="inferred from homology"/>
<dbReference type="InterPro" id="IPR021190">
    <property type="entry name" value="Pept_M10A"/>
</dbReference>
<dbReference type="SMART" id="SM00235">
    <property type="entry name" value="ZnMc"/>
    <property type="match status" value="1"/>
</dbReference>
<dbReference type="PRINTS" id="PR00138">
    <property type="entry name" value="MATRIXIN"/>
</dbReference>
<dbReference type="InterPro" id="IPR001818">
    <property type="entry name" value="Pept_M10_metallopeptidase"/>
</dbReference>
<gene>
    <name evidence="14" type="ORF">FNV43_RR09036</name>
</gene>
<keyword evidence="2" id="KW-0645">Protease</keyword>
<organism evidence="14 15">
    <name type="scientific">Rhamnella rubrinervis</name>
    <dbReference type="NCBI Taxonomy" id="2594499"/>
    <lineage>
        <taxon>Eukaryota</taxon>
        <taxon>Viridiplantae</taxon>
        <taxon>Streptophyta</taxon>
        <taxon>Embryophyta</taxon>
        <taxon>Tracheophyta</taxon>
        <taxon>Spermatophyta</taxon>
        <taxon>Magnoliopsida</taxon>
        <taxon>eudicotyledons</taxon>
        <taxon>Gunneridae</taxon>
        <taxon>Pentapetalae</taxon>
        <taxon>rosids</taxon>
        <taxon>fabids</taxon>
        <taxon>Rosales</taxon>
        <taxon>Rhamnaceae</taxon>
        <taxon>rhamnoid group</taxon>
        <taxon>Rhamneae</taxon>
        <taxon>Rhamnella</taxon>
    </lineage>
</organism>
<dbReference type="GO" id="GO:0004222">
    <property type="term" value="F:metalloendopeptidase activity"/>
    <property type="evidence" value="ECO:0007669"/>
    <property type="project" value="InterPro"/>
</dbReference>
<evidence type="ECO:0000256" key="1">
    <source>
        <dbReference type="ARBA" id="ARBA00009614"/>
    </source>
</evidence>
<evidence type="ECO:0000256" key="5">
    <source>
        <dbReference type="ARBA" id="ARBA00022801"/>
    </source>
</evidence>
<keyword evidence="11" id="KW-0106">Calcium</keyword>